<name>A0ABW2LLM9_9PSEU</name>
<dbReference type="RefSeq" id="WP_380667975.1">
    <property type="nucleotide sequence ID" value="NZ_JBHTCJ010000005.1"/>
</dbReference>
<feature type="chain" id="PRO_5046872386" evidence="2">
    <location>
        <begin position="26"/>
        <end position="188"/>
    </location>
</feature>
<evidence type="ECO:0000313" key="3">
    <source>
        <dbReference type="EMBL" id="MFC7342268.1"/>
    </source>
</evidence>
<feature type="region of interest" description="Disordered" evidence="1">
    <location>
        <begin position="28"/>
        <end position="58"/>
    </location>
</feature>
<accession>A0ABW2LLM9</accession>
<dbReference type="Proteomes" id="UP001596504">
    <property type="component" value="Unassembled WGS sequence"/>
</dbReference>
<dbReference type="EMBL" id="JBHTCJ010000005">
    <property type="protein sequence ID" value="MFC7342268.1"/>
    <property type="molecule type" value="Genomic_DNA"/>
</dbReference>
<evidence type="ECO:0000313" key="4">
    <source>
        <dbReference type="Proteomes" id="UP001596504"/>
    </source>
</evidence>
<dbReference type="InterPro" id="IPR024520">
    <property type="entry name" value="DUF3558"/>
</dbReference>
<gene>
    <name evidence="3" type="ORF">ACFQRI_12700</name>
</gene>
<comment type="caution">
    <text evidence="3">The sequence shown here is derived from an EMBL/GenBank/DDBJ whole genome shotgun (WGS) entry which is preliminary data.</text>
</comment>
<sequence length="188" mass="19517">MPHVRFRALLPMLALALTGCGPGIAGEPIPAAGFQDEPRSTTRAPADEPQIPRPRDAARADPCALLQPEALAALGGPVGRPHRGDPVPGACAQRLGSAPEDTAAAGFYAPYEAVVDRQPRGVAVAVEGHSSWLYCEEITEHQTCTAATAIAPDRTLLTMLSLRGASAADTSDPLFRLTRTALGALPPA</sequence>
<feature type="signal peptide" evidence="2">
    <location>
        <begin position="1"/>
        <end position="25"/>
    </location>
</feature>
<organism evidence="3 4">
    <name type="scientific">Saccharopolyspora griseoalba</name>
    <dbReference type="NCBI Taxonomy" id="1431848"/>
    <lineage>
        <taxon>Bacteria</taxon>
        <taxon>Bacillati</taxon>
        <taxon>Actinomycetota</taxon>
        <taxon>Actinomycetes</taxon>
        <taxon>Pseudonocardiales</taxon>
        <taxon>Pseudonocardiaceae</taxon>
        <taxon>Saccharopolyspora</taxon>
    </lineage>
</organism>
<evidence type="ECO:0000256" key="1">
    <source>
        <dbReference type="SAM" id="MobiDB-lite"/>
    </source>
</evidence>
<proteinExistence type="predicted"/>
<evidence type="ECO:0000256" key="2">
    <source>
        <dbReference type="SAM" id="SignalP"/>
    </source>
</evidence>
<keyword evidence="2" id="KW-0732">Signal</keyword>
<dbReference type="Pfam" id="PF12079">
    <property type="entry name" value="DUF3558"/>
    <property type="match status" value="1"/>
</dbReference>
<protein>
    <submittedName>
        <fullName evidence="3">DUF3558 family protein</fullName>
    </submittedName>
</protein>
<reference evidence="4" key="1">
    <citation type="journal article" date="2019" name="Int. J. Syst. Evol. Microbiol.">
        <title>The Global Catalogue of Microorganisms (GCM) 10K type strain sequencing project: providing services to taxonomists for standard genome sequencing and annotation.</title>
        <authorList>
            <consortium name="The Broad Institute Genomics Platform"/>
            <consortium name="The Broad Institute Genome Sequencing Center for Infectious Disease"/>
            <person name="Wu L."/>
            <person name="Ma J."/>
        </authorList>
    </citation>
    <scope>NUCLEOTIDE SEQUENCE [LARGE SCALE GENOMIC DNA]</scope>
    <source>
        <strain evidence="4">WLHS5</strain>
    </source>
</reference>
<dbReference type="PROSITE" id="PS51257">
    <property type="entry name" value="PROKAR_LIPOPROTEIN"/>
    <property type="match status" value="1"/>
</dbReference>
<keyword evidence="4" id="KW-1185">Reference proteome</keyword>